<dbReference type="Proteomes" id="UP000827092">
    <property type="component" value="Unassembled WGS sequence"/>
</dbReference>
<evidence type="ECO:0000313" key="2">
    <source>
        <dbReference type="EMBL" id="KAG8182567.1"/>
    </source>
</evidence>
<protein>
    <submittedName>
        <fullName evidence="2">Uncharacterized protein</fullName>
    </submittedName>
</protein>
<dbReference type="EMBL" id="JAFNEN010000459">
    <property type="protein sequence ID" value="KAG8182567.1"/>
    <property type="molecule type" value="Genomic_DNA"/>
</dbReference>
<evidence type="ECO:0000256" key="1">
    <source>
        <dbReference type="SAM" id="MobiDB-lite"/>
    </source>
</evidence>
<gene>
    <name evidence="2" type="ORF">JTE90_007304</name>
</gene>
<keyword evidence="3" id="KW-1185">Reference proteome</keyword>
<feature type="region of interest" description="Disordered" evidence="1">
    <location>
        <begin position="1"/>
        <end position="20"/>
    </location>
</feature>
<comment type="caution">
    <text evidence="2">The sequence shown here is derived from an EMBL/GenBank/DDBJ whole genome shotgun (WGS) entry which is preliminary data.</text>
</comment>
<dbReference type="AlphaFoldDB" id="A0AAV6UEB0"/>
<accession>A0AAV6UEB0</accession>
<evidence type="ECO:0000313" key="3">
    <source>
        <dbReference type="Proteomes" id="UP000827092"/>
    </source>
</evidence>
<organism evidence="2 3">
    <name type="scientific">Oedothorax gibbosus</name>
    <dbReference type="NCBI Taxonomy" id="931172"/>
    <lineage>
        <taxon>Eukaryota</taxon>
        <taxon>Metazoa</taxon>
        <taxon>Ecdysozoa</taxon>
        <taxon>Arthropoda</taxon>
        <taxon>Chelicerata</taxon>
        <taxon>Arachnida</taxon>
        <taxon>Araneae</taxon>
        <taxon>Araneomorphae</taxon>
        <taxon>Entelegynae</taxon>
        <taxon>Araneoidea</taxon>
        <taxon>Linyphiidae</taxon>
        <taxon>Erigoninae</taxon>
        <taxon>Oedothorax</taxon>
    </lineage>
</organism>
<reference evidence="2 3" key="1">
    <citation type="journal article" date="2022" name="Nat. Ecol. Evol.">
        <title>A masculinizing supergene underlies an exaggerated male reproductive morph in a spider.</title>
        <authorList>
            <person name="Hendrickx F."/>
            <person name="De Corte Z."/>
            <person name="Sonet G."/>
            <person name="Van Belleghem S.M."/>
            <person name="Kostlbacher S."/>
            <person name="Vangestel C."/>
        </authorList>
    </citation>
    <scope>NUCLEOTIDE SEQUENCE [LARGE SCALE GENOMIC DNA]</scope>
    <source>
        <strain evidence="2">W744_W776</strain>
    </source>
</reference>
<proteinExistence type="predicted"/>
<name>A0AAV6UEB0_9ARAC</name>
<sequence length="75" mass="8369">MSTPHNHPTGAISANRSRDPLSLVGRVRTCGRQGKFTASAFRNGRVRTHRSVHCGNVNRDRTREMMMSEDCGNKT</sequence>